<proteinExistence type="predicted"/>
<gene>
    <name evidence="1" type="ORF">NOL13_02445</name>
</gene>
<organism evidence="1 2">
    <name type="scientific">Streptococcus suis</name>
    <dbReference type="NCBI Taxonomy" id="1307"/>
    <lineage>
        <taxon>Bacteria</taxon>
        <taxon>Bacillati</taxon>
        <taxon>Bacillota</taxon>
        <taxon>Bacilli</taxon>
        <taxon>Lactobacillales</taxon>
        <taxon>Streptococcaceae</taxon>
        <taxon>Streptococcus</taxon>
    </lineage>
</organism>
<comment type="caution">
    <text evidence="1">The sequence shown here is derived from an EMBL/GenBank/DDBJ whole genome shotgun (WGS) entry which is preliminary data.</text>
</comment>
<sequence>MSVYTEAKIRKLLKELSIAEGGVFHLEEQERLTPSARSYLNDHHIRVVQTHSNHHSTAHQSEKQVVRNLEDSTIYPILYRLTSLYPYFLKSQRELYLSFEQSKFDKVSKILQVIEQLVSGQILENLQEYDSELPSQIELNDFEEQRSLDYKKISLAYSVTNWKLALYSTYLAVVGIEQDLSQIGNRELDPYLDNLIRLLHSIQLAIWKVLEE</sequence>
<dbReference type="EMBL" id="JANFMP010000003">
    <property type="protein sequence ID" value="MDG4526280.1"/>
    <property type="molecule type" value="Genomic_DNA"/>
</dbReference>
<evidence type="ECO:0000313" key="2">
    <source>
        <dbReference type="Proteomes" id="UP001152875"/>
    </source>
</evidence>
<dbReference type="RefSeq" id="WP_277944390.1">
    <property type="nucleotide sequence ID" value="NZ_JANFMO010000004.1"/>
</dbReference>
<dbReference type="Proteomes" id="UP001152875">
    <property type="component" value="Unassembled WGS sequence"/>
</dbReference>
<dbReference type="AlphaFoldDB" id="A0A9X4MQ92"/>
<name>A0A9X4MQ92_STRSU</name>
<accession>A0A9X4MQ92</accession>
<reference evidence="1" key="1">
    <citation type="submission" date="2022-07" db="EMBL/GenBank/DDBJ databases">
        <title>Whole Genome Sequencing of Streptococcus suis.</title>
        <authorList>
            <person name="Dai X."/>
            <person name="Huang J."/>
            <person name="Wang L."/>
        </authorList>
    </citation>
    <scope>NUCLEOTIDE SEQUENCE</scope>
    <source>
        <strain evidence="1">XNB2</strain>
    </source>
</reference>
<protein>
    <recommendedName>
        <fullName evidence="3">Ethanolamine utilization cobalamin adenosyltransferase</fullName>
    </recommendedName>
</protein>
<evidence type="ECO:0000313" key="1">
    <source>
        <dbReference type="EMBL" id="MDG4526280.1"/>
    </source>
</evidence>
<evidence type="ECO:0008006" key="3">
    <source>
        <dbReference type="Google" id="ProtNLM"/>
    </source>
</evidence>